<dbReference type="SUPFAM" id="SSF53335">
    <property type="entry name" value="S-adenosyl-L-methionine-dependent methyltransferases"/>
    <property type="match status" value="1"/>
</dbReference>
<feature type="region of interest" description="Disordered" evidence="7">
    <location>
        <begin position="1"/>
        <end position="23"/>
    </location>
</feature>
<accession>A0A1B2DVX2</accession>
<dbReference type="UniPathway" id="UPA00079">
    <property type="reaction ID" value="UER00169"/>
</dbReference>
<evidence type="ECO:0000256" key="3">
    <source>
        <dbReference type="ARBA" id="ARBA00022679"/>
    </source>
</evidence>
<dbReference type="FunFam" id="3.40.50.150:FF:000086">
    <property type="entry name" value="Demethylmenaquinone methyltransferase"/>
    <property type="match status" value="1"/>
</dbReference>
<gene>
    <name evidence="6" type="primary">menG</name>
    <name evidence="8" type="ORF">BBD41_04100</name>
</gene>
<dbReference type="InterPro" id="IPR029063">
    <property type="entry name" value="SAM-dependent_MTases_sf"/>
</dbReference>
<evidence type="ECO:0000256" key="2">
    <source>
        <dbReference type="ARBA" id="ARBA00022603"/>
    </source>
</evidence>
<feature type="binding site" evidence="6">
    <location>
        <begin position="121"/>
        <end position="122"/>
    </location>
    <ligand>
        <name>S-adenosyl-L-methionine</name>
        <dbReference type="ChEBI" id="CHEBI:59789"/>
    </ligand>
</feature>
<dbReference type="GO" id="GO:0043770">
    <property type="term" value="F:demethylmenaquinone methyltransferase activity"/>
    <property type="evidence" value="ECO:0007669"/>
    <property type="project" value="UniProtKB-UniRule"/>
</dbReference>
<comment type="caution">
    <text evidence="6">Lacks conserved residue(s) required for the propagation of feature annotation.</text>
</comment>
<dbReference type="PANTHER" id="PTHR43591">
    <property type="entry name" value="METHYLTRANSFERASE"/>
    <property type="match status" value="1"/>
</dbReference>
<proteinExistence type="inferred from homology"/>
<dbReference type="RefSeq" id="WP_237087010.1">
    <property type="nucleotide sequence ID" value="NZ_CP016809.1"/>
</dbReference>
<evidence type="ECO:0000256" key="4">
    <source>
        <dbReference type="ARBA" id="ARBA00022691"/>
    </source>
</evidence>
<keyword evidence="3 6" id="KW-0808">Transferase</keyword>
<organism evidence="8">
    <name type="scientific">Paenibacillus ihbetae</name>
    <dbReference type="NCBI Taxonomy" id="1870820"/>
    <lineage>
        <taxon>Bacteria</taxon>
        <taxon>Bacillati</taxon>
        <taxon>Bacillota</taxon>
        <taxon>Bacilli</taxon>
        <taxon>Bacillales</taxon>
        <taxon>Paenibacillaceae</taxon>
        <taxon>Paenibacillus</taxon>
    </lineage>
</organism>
<dbReference type="NCBIfam" id="NF001244">
    <property type="entry name" value="PRK00216.1-5"/>
    <property type="match status" value="1"/>
</dbReference>
<dbReference type="EMBL" id="CP016809">
    <property type="protein sequence ID" value="ANY71831.1"/>
    <property type="molecule type" value="Genomic_DNA"/>
</dbReference>
<dbReference type="InterPro" id="IPR004033">
    <property type="entry name" value="UbiE/COQ5_MeTrFase"/>
</dbReference>
<comment type="function">
    <text evidence="5 6">Methyltransferase required for the conversion of demethylmenaquinol (DMKH2) to menaquinol (MKH2).</text>
</comment>
<dbReference type="PROSITE" id="PS01184">
    <property type="entry name" value="UBIE_2"/>
    <property type="match status" value="1"/>
</dbReference>
<feature type="compositionally biased region" description="Basic and acidic residues" evidence="7">
    <location>
        <begin position="11"/>
        <end position="23"/>
    </location>
</feature>
<dbReference type="InterPro" id="IPR023576">
    <property type="entry name" value="UbiE/COQ5_MeTrFase_CS"/>
</dbReference>
<dbReference type="Gene3D" id="3.40.50.150">
    <property type="entry name" value="Vaccinia Virus protein VP39"/>
    <property type="match status" value="1"/>
</dbReference>
<feature type="binding site" evidence="6">
    <location>
        <position position="73"/>
    </location>
    <ligand>
        <name>S-adenosyl-L-methionine</name>
        <dbReference type="ChEBI" id="CHEBI:59789"/>
    </ligand>
</feature>
<name>A0A1B2DVX2_9BACL</name>
<evidence type="ECO:0000313" key="8">
    <source>
        <dbReference type="EMBL" id="ANY71831.1"/>
    </source>
</evidence>
<keyword evidence="4 6" id="KW-0949">S-adenosyl-L-methionine</keyword>
<keyword evidence="1 6" id="KW-0474">Menaquinone biosynthesis</keyword>
<evidence type="ECO:0000256" key="5">
    <source>
        <dbReference type="ARBA" id="ARBA00059758"/>
    </source>
</evidence>
<comment type="pathway">
    <text evidence="6">Quinol/quinone metabolism; menaquinone biosynthesis; menaquinol from 1,4-dihydroxy-2-naphthoate: step 2/2.</text>
</comment>
<dbReference type="CDD" id="cd02440">
    <property type="entry name" value="AdoMet_MTases"/>
    <property type="match status" value="1"/>
</dbReference>
<evidence type="ECO:0000256" key="7">
    <source>
        <dbReference type="SAM" id="MobiDB-lite"/>
    </source>
</evidence>
<evidence type="ECO:0000256" key="6">
    <source>
        <dbReference type="HAMAP-Rule" id="MF_01813"/>
    </source>
</evidence>
<dbReference type="PROSITE" id="PS51608">
    <property type="entry name" value="SAM_MT_UBIE"/>
    <property type="match status" value="1"/>
</dbReference>
<dbReference type="NCBIfam" id="NF001243">
    <property type="entry name" value="PRK00216.1-4"/>
    <property type="match status" value="1"/>
</dbReference>
<dbReference type="KEGG" id="pib:BBD41_04100"/>
<feature type="binding site" evidence="6">
    <location>
        <position position="93"/>
    </location>
    <ligand>
        <name>S-adenosyl-L-methionine</name>
        <dbReference type="ChEBI" id="CHEBI:59789"/>
    </ligand>
</feature>
<dbReference type="PANTHER" id="PTHR43591:SF24">
    <property type="entry name" value="2-METHOXY-6-POLYPRENYL-1,4-BENZOQUINOL METHYLASE, MITOCHONDRIAL"/>
    <property type="match status" value="1"/>
</dbReference>
<dbReference type="Pfam" id="PF01209">
    <property type="entry name" value="Ubie_methyltran"/>
    <property type="match status" value="1"/>
</dbReference>
<evidence type="ECO:0000256" key="1">
    <source>
        <dbReference type="ARBA" id="ARBA00022428"/>
    </source>
</evidence>
<dbReference type="GO" id="GO:0009234">
    <property type="term" value="P:menaquinone biosynthetic process"/>
    <property type="evidence" value="ECO:0007669"/>
    <property type="project" value="UniProtKB-UniRule"/>
</dbReference>
<dbReference type="HAMAP" id="MF_01813">
    <property type="entry name" value="MenG_UbiE_methyltr"/>
    <property type="match status" value="1"/>
</dbReference>
<dbReference type="NCBIfam" id="TIGR01934">
    <property type="entry name" value="MenG_MenH_UbiE"/>
    <property type="match status" value="1"/>
</dbReference>
<comment type="similarity">
    <text evidence="6">Belongs to the class I-like SAM-binding methyltransferase superfamily. MenG/UbiE family.</text>
</comment>
<dbReference type="GO" id="GO:0032259">
    <property type="term" value="P:methylation"/>
    <property type="evidence" value="ECO:0007669"/>
    <property type="project" value="UniProtKB-KW"/>
</dbReference>
<keyword evidence="2 6" id="KW-0489">Methyltransferase</keyword>
<protein>
    <recommendedName>
        <fullName evidence="6">Demethylmenaquinone methyltransferase</fullName>
        <ecNumber evidence="6">2.1.1.163</ecNumber>
    </recommendedName>
</protein>
<comment type="catalytic activity">
    <reaction evidence="6">
        <text>a 2-demethylmenaquinol + S-adenosyl-L-methionine = a menaquinol + S-adenosyl-L-homocysteine + H(+)</text>
        <dbReference type="Rhea" id="RHEA:42640"/>
        <dbReference type="Rhea" id="RHEA-COMP:9539"/>
        <dbReference type="Rhea" id="RHEA-COMP:9563"/>
        <dbReference type="ChEBI" id="CHEBI:15378"/>
        <dbReference type="ChEBI" id="CHEBI:18151"/>
        <dbReference type="ChEBI" id="CHEBI:55437"/>
        <dbReference type="ChEBI" id="CHEBI:57856"/>
        <dbReference type="ChEBI" id="CHEBI:59789"/>
        <dbReference type="EC" id="2.1.1.163"/>
    </reaction>
</comment>
<sequence length="253" mass="28983">MSVDKQTMMPDSRRNGGTPKEEHVHSVFESIAGKYDLMNDILSFRRHKAWRRFTMKKMNMRPGDTAIDLCCGTCDWTISMAQASETGHIVGLDFSEGMLKVGREKVSRNGLEGQIRLVQGNAMELPFEDNQFDYATIGFGLRNVPDYMQVLREMQRVVKPGGMVVCLELSKPTWQPFKGLYYFYFQQLLPRMGQLVAKRYEQYKWLPDSLKLFPGREELAEAFRQTGLKEVQAYPLTGGIAALHIGIKENRNV</sequence>
<dbReference type="EC" id="2.1.1.163" evidence="6"/>
<dbReference type="PROSITE" id="PS01183">
    <property type="entry name" value="UBIE_1"/>
    <property type="match status" value="1"/>
</dbReference>
<reference evidence="8" key="1">
    <citation type="submission" date="2016-08" db="EMBL/GenBank/DDBJ databases">
        <title>Complete Genome Seqeunce of Paenibacillus sp. nov. IHBB 9852 from high altitute lake of Indian trans-Himalayas.</title>
        <authorList>
            <person name="Kiran S."/>
            <person name="Swarnkar M.K."/>
            <person name="Rana A."/>
            <person name="Tewari R."/>
            <person name="Gulati A."/>
        </authorList>
    </citation>
    <scope>NUCLEOTIDE SEQUENCE [LARGE SCALE GENOMIC DNA]</scope>
    <source>
        <strain evidence="8">IHBB 9852</strain>
    </source>
</reference>
<dbReference type="AlphaFoldDB" id="A0A1B2DVX2"/>